<feature type="domain" description="Outer membrane channel protein CpnT-like N-terminal" evidence="1">
    <location>
        <begin position="134"/>
        <end position="270"/>
    </location>
</feature>
<reference evidence="2 3" key="1">
    <citation type="submission" date="2020-02" db="EMBL/GenBank/DDBJ databases">
        <title>Full genome sequence of Nocardioides sp. R-3366.</title>
        <authorList>
            <person name="Im W.-T."/>
        </authorList>
    </citation>
    <scope>NUCLEOTIDE SEQUENCE [LARGE SCALE GENOMIC DNA]</scope>
    <source>
        <strain evidence="2 3">R-3366</strain>
    </source>
</reference>
<dbReference type="Proteomes" id="UP000502996">
    <property type="component" value="Chromosome"/>
</dbReference>
<evidence type="ECO:0000313" key="2">
    <source>
        <dbReference type="EMBL" id="QIG41540.1"/>
    </source>
</evidence>
<evidence type="ECO:0000313" key="3">
    <source>
        <dbReference type="Proteomes" id="UP000502996"/>
    </source>
</evidence>
<keyword evidence="3" id="KW-1185">Reference proteome</keyword>
<organism evidence="2 3">
    <name type="scientific">Nocardioides anomalus</name>
    <dbReference type="NCBI Taxonomy" id="2712223"/>
    <lineage>
        <taxon>Bacteria</taxon>
        <taxon>Bacillati</taxon>
        <taxon>Actinomycetota</taxon>
        <taxon>Actinomycetes</taxon>
        <taxon>Propionibacteriales</taxon>
        <taxon>Nocardioidaceae</taxon>
        <taxon>Nocardioides</taxon>
    </lineage>
</organism>
<gene>
    <name evidence="2" type="ORF">G5V58_01030</name>
</gene>
<dbReference type="InterPro" id="IPR057746">
    <property type="entry name" value="CpnT-like_N"/>
</dbReference>
<dbReference type="KEGG" id="nano:G5V58_01030"/>
<proteinExistence type="predicted"/>
<name>A0A6G6W921_9ACTN</name>
<accession>A0A6G6W921</accession>
<protein>
    <recommendedName>
        <fullName evidence="1">Outer membrane channel protein CpnT-like N-terminal domain-containing protein</fullName>
    </recommendedName>
</protein>
<dbReference type="AlphaFoldDB" id="A0A6G6W921"/>
<dbReference type="EMBL" id="CP049257">
    <property type="protein sequence ID" value="QIG41540.1"/>
    <property type="molecule type" value="Genomic_DNA"/>
</dbReference>
<dbReference type="RefSeq" id="WP_165227977.1">
    <property type="nucleotide sequence ID" value="NZ_CP049257.1"/>
</dbReference>
<sequence>MIAVESRSYVDGAEAFERANQDAARTHDTLVARLARTGGMAGDSSASAPFASAYDAAAAAALAALVGLVDGFAACGRLAATSLDNHGRAESHAVLSGRTVWTGAHCVSGPVAVLPASLPSVLGADSSSFPDWAAWILDHVEGFVWPDASVPTLRSAASAWRAAALSVDDHALYCATAATALDRLRAPEVPAALAVTHAMARRCRTVADSCRDLAQACDDYATHVERQREEILDLVHDLIRDTLVIEGAGLLLGLATAGLATAGATAANAARIAAAAPRFLRILETLRELAVTAAAPLRAATSTLGEVTRELAVFRNARLTLVSTYKAERVARVERLRALVRQPELLDAQDLRGLSKADVRALCEGWPVAPTSEGVGVKYLDEAHRGRQIRVMDGYPPGSRPDPLTTGPYAVISNGTSRPIKVPLAGNPVL</sequence>
<dbReference type="Pfam" id="PF25547">
    <property type="entry name" value="WXG100_2"/>
    <property type="match status" value="1"/>
</dbReference>
<evidence type="ECO:0000259" key="1">
    <source>
        <dbReference type="Pfam" id="PF25547"/>
    </source>
</evidence>